<dbReference type="Pfam" id="PF07963">
    <property type="entry name" value="N_methyl"/>
    <property type="match status" value="1"/>
</dbReference>
<dbReference type="NCBIfam" id="TIGR01711">
    <property type="entry name" value="gspJ"/>
    <property type="match status" value="1"/>
</dbReference>
<dbReference type="PANTHER" id="PTHR39583:SF2">
    <property type="entry name" value="TYPE II SECRETION SYSTEM PROTEIN J"/>
    <property type="match status" value="1"/>
</dbReference>
<dbReference type="GO" id="GO:0015628">
    <property type="term" value="P:protein secretion by the type II secretion system"/>
    <property type="evidence" value="ECO:0007669"/>
    <property type="project" value="InterPro"/>
</dbReference>
<name>A0AAU7U3E4_9GAMM</name>
<evidence type="ECO:0000256" key="6">
    <source>
        <dbReference type="ARBA" id="ARBA00022519"/>
    </source>
</evidence>
<evidence type="ECO:0000313" key="10">
    <source>
        <dbReference type="EMBL" id="XBV47503.1"/>
    </source>
</evidence>
<evidence type="ECO:0000256" key="2">
    <source>
        <dbReference type="ARBA" id="ARBA00011084"/>
    </source>
</evidence>
<keyword evidence="8" id="KW-1133">Transmembrane helix</keyword>
<proteinExistence type="inferred from homology"/>
<dbReference type="Gene3D" id="2.10.70.20">
    <property type="entry name" value="gspk-gspi-gspj complex like domains"/>
    <property type="match status" value="1"/>
</dbReference>
<keyword evidence="9" id="KW-0472">Membrane</keyword>
<dbReference type="InterPro" id="IPR045584">
    <property type="entry name" value="Pilin-like"/>
</dbReference>
<gene>
    <name evidence="10" type="primary">gspJ</name>
    <name evidence="10" type="ORF">AAF463_24585</name>
</gene>
<comment type="subcellular location">
    <subcellularLocation>
        <location evidence="1">Cell inner membrane</location>
        <topology evidence="1">Single-pass membrane protein</topology>
    </subcellularLocation>
</comment>
<dbReference type="RefSeq" id="WP_350262541.1">
    <property type="nucleotide sequence ID" value="NZ_CP158294.1"/>
</dbReference>
<dbReference type="InterPro" id="IPR051621">
    <property type="entry name" value="T2SS_protein_J"/>
</dbReference>
<evidence type="ECO:0000256" key="4">
    <source>
        <dbReference type="ARBA" id="ARBA00022475"/>
    </source>
</evidence>
<accession>A0AAU7U3E4</accession>
<reference evidence="10" key="1">
    <citation type="submission" date="2024-06" db="EMBL/GenBank/DDBJ databases">
        <title>Multiomics insights into the TNT degradation mechanism by Pantoea sp. BJ2 isolated from an ammunition destruction site.</title>
        <authorList>
            <person name="Luo J."/>
        </authorList>
    </citation>
    <scope>NUCLEOTIDE SEQUENCE</scope>
    <source>
        <strain evidence="10">BJ2</strain>
        <plasmid evidence="10">plasmindB</plasmid>
    </source>
</reference>
<sequence>MSRQHGFTLIEMLIALAIFSVISLTGFQLLQTTLRAQQVTQNQTLQLSELTRLFTLLEQDLLHALIMPAAVTRQQPAFRAGENQVVLQLTRRNWLNPLSERRASLQQVTWRTEGKSLVRSHLPEGTHIVHFEGIEHVQMRFFSAGKWQNKWTSHYSLPQAIDITIITSRWGAINRVLRLSHE</sequence>
<dbReference type="NCBIfam" id="TIGR02532">
    <property type="entry name" value="IV_pilin_GFxxxE"/>
    <property type="match status" value="1"/>
</dbReference>
<evidence type="ECO:0000256" key="8">
    <source>
        <dbReference type="ARBA" id="ARBA00022989"/>
    </source>
</evidence>
<dbReference type="GO" id="GO:0005886">
    <property type="term" value="C:plasma membrane"/>
    <property type="evidence" value="ECO:0007669"/>
    <property type="project" value="UniProtKB-SubCell"/>
</dbReference>
<evidence type="ECO:0000256" key="3">
    <source>
        <dbReference type="ARBA" id="ARBA00021539"/>
    </source>
</evidence>
<keyword evidence="5" id="KW-0488">Methylation</keyword>
<dbReference type="InterPro" id="IPR010055">
    <property type="entry name" value="T2SS_protein-GspJ"/>
</dbReference>
<dbReference type="PANTHER" id="PTHR39583">
    <property type="entry name" value="TYPE II SECRETION SYSTEM PROTEIN J-RELATED"/>
    <property type="match status" value="1"/>
</dbReference>
<dbReference type="InterPro" id="IPR012902">
    <property type="entry name" value="N_methyl_site"/>
</dbReference>
<comment type="similarity">
    <text evidence="2">Belongs to the GSP J family.</text>
</comment>
<keyword evidence="6" id="KW-0997">Cell inner membrane</keyword>
<geneLocation type="plasmid" evidence="10">
    <name>plasmindB</name>
</geneLocation>
<dbReference type="Pfam" id="PF11612">
    <property type="entry name" value="T2SSJ"/>
    <property type="match status" value="1"/>
</dbReference>
<dbReference type="AlphaFoldDB" id="A0AAU7U3E4"/>
<dbReference type="EMBL" id="CP158294">
    <property type="protein sequence ID" value="XBV47503.1"/>
    <property type="molecule type" value="Genomic_DNA"/>
</dbReference>
<keyword evidence="4" id="KW-1003">Cell membrane</keyword>
<organism evidence="10">
    <name type="scientific">Pantoea sp. BJ2</name>
    <dbReference type="NCBI Taxonomy" id="3141322"/>
    <lineage>
        <taxon>Bacteria</taxon>
        <taxon>Pseudomonadati</taxon>
        <taxon>Pseudomonadota</taxon>
        <taxon>Gammaproteobacteria</taxon>
        <taxon>Enterobacterales</taxon>
        <taxon>Erwiniaceae</taxon>
        <taxon>Pantoea</taxon>
    </lineage>
</organism>
<dbReference type="Gene3D" id="3.10.610.10">
    <property type="entry name" value="GSPII I/J protein-like"/>
    <property type="match status" value="1"/>
</dbReference>
<keyword evidence="10" id="KW-0614">Plasmid</keyword>
<dbReference type="GO" id="GO:0015627">
    <property type="term" value="C:type II protein secretion system complex"/>
    <property type="evidence" value="ECO:0007669"/>
    <property type="project" value="InterPro"/>
</dbReference>
<evidence type="ECO:0000256" key="5">
    <source>
        <dbReference type="ARBA" id="ARBA00022481"/>
    </source>
</evidence>
<evidence type="ECO:0000256" key="1">
    <source>
        <dbReference type="ARBA" id="ARBA00004377"/>
    </source>
</evidence>
<dbReference type="SUPFAM" id="SSF54523">
    <property type="entry name" value="Pili subunits"/>
    <property type="match status" value="1"/>
</dbReference>
<evidence type="ECO:0000256" key="9">
    <source>
        <dbReference type="ARBA" id="ARBA00023136"/>
    </source>
</evidence>
<dbReference type="PROSITE" id="PS00409">
    <property type="entry name" value="PROKAR_NTER_METHYL"/>
    <property type="match status" value="1"/>
</dbReference>
<keyword evidence="7" id="KW-0812">Transmembrane</keyword>
<protein>
    <recommendedName>
        <fullName evidence="3">Type II secretion system protein J</fullName>
    </recommendedName>
</protein>
<evidence type="ECO:0000256" key="7">
    <source>
        <dbReference type="ARBA" id="ARBA00022692"/>
    </source>
</evidence>